<organism evidence="1 2">
    <name type="scientific">Acanthocheilonema viteae</name>
    <name type="common">Filarial nematode worm</name>
    <name type="synonym">Dipetalonema viteae</name>
    <dbReference type="NCBI Taxonomy" id="6277"/>
    <lineage>
        <taxon>Eukaryota</taxon>
        <taxon>Metazoa</taxon>
        <taxon>Ecdysozoa</taxon>
        <taxon>Nematoda</taxon>
        <taxon>Chromadorea</taxon>
        <taxon>Rhabditida</taxon>
        <taxon>Spirurina</taxon>
        <taxon>Spiruromorpha</taxon>
        <taxon>Filarioidea</taxon>
        <taxon>Onchocercidae</taxon>
        <taxon>Acanthocheilonema</taxon>
    </lineage>
</organism>
<dbReference type="Proteomes" id="UP000276991">
    <property type="component" value="Unassembled WGS sequence"/>
</dbReference>
<name>A0A498SD14_ACAVI</name>
<reference evidence="1 2" key="1">
    <citation type="submission" date="2018-08" db="EMBL/GenBank/DDBJ databases">
        <authorList>
            <person name="Laetsch R D."/>
            <person name="Stevens L."/>
            <person name="Kumar S."/>
            <person name="Blaxter L. M."/>
        </authorList>
    </citation>
    <scope>NUCLEOTIDE SEQUENCE [LARGE SCALE GENOMIC DNA]</scope>
</reference>
<keyword evidence="2" id="KW-1185">Reference proteome</keyword>
<evidence type="ECO:0000313" key="1">
    <source>
        <dbReference type="EMBL" id="VBB26934.1"/>
    </source>
</evidence>
<dbReference type="AlphaFoldDB" id="A0A498SD14"/>
<accession>A0A498SD14</accession>
<gene>
    <name evidence="1" type="ORF">NAV_LOCUS1764</name>
</gene>
<dbReference type="EMBL" id="UPTC01000160">
    <property type="protein sequence ID" value="VBB26934.1"/>
    <property type="molecule type" value="Genomic_DNA"/>
</dbReference>
<proteinExistence type="predicted"/>
<dbReference type="OrthoDB" id="10492883at2759"/>
<protein>
    <submittedName>
        <fullName evidence="1">Uncharacterized protein</fullName>
    </submittedName>
</protein>
<sequence length="181" mass="20185">MKTIEASIAVDLERYSEKYSDNICVHVGDSGTTAEDSVIFRKKLASFGSKTLVDRREMASENFIIFSCTNAHNEVVQEDTETKFMDSSYQTMNTEDAKGMKNISVADGSFTPYTFDEIEGMREIGNVRLENPTSLSASLQTKYSDELTEVISQRETDGIQLANHLSEIDVRIDGRSQAGQL</sequence>
<evidence type="ECO:0000313" key="2">
    <source>
        <dbReference type="Proteomes" id="UP000276991"/>
    </source>
</evidence>